<dbReference type="PANTHER" id="PTHR42928">
    <property type="entry name" value="TRICARBOXYLATE-BINDING PROTEIN"/>
    <property type="match status" value="1"/>
</dbReference>
<evidence type="ECO:0000256" key="2">
    <source>
        <dbReference type="SAM" id="SignalP"/>
    </source>
</evidence>
<keyword evidence="2" id="KW-0732">Signal</keyword>
<sequence length="330" mass="34419">MSLRFRNICQTAVASFALVAGLSSTAHAQGAGDYPNKPITIIVPFAAGGNTDVKTRLVALRLASVLGKPVIVDNRPGASGNIGIEMLARAAPDGYTIGMGSFGPLAVNPSIYPRVNFDPKSFVPIVLLEKSPLVLTTPADKPYKSVKEVVAASKAKPGSLNIANAGPGGAHHLSAELFENAAGIDMVGVPFKGGGPASTALLAGQVDLMFEQTGAALPSIQAGKIRPLAVTSAKRLASMPDVPTFAETGYPQVLVSNWMGYIAPKGTSPAVVAKLHAAFVKAINHPDVKERILSQDNEIGGGSSKEFADFIEAESAKWSKLVKERDIRIE</sequence>
<evidence type="ECO:0000256" key="1">
    <source>
        <dbReference type="ARBA" id="ARBA00006987"/>
    </source>
</evidence>
<dbReference type="SUPFAM" id="SSF53850">
    <property type="entry name" value="Periplasmic binding protein-like II"/>
    <property type="match status" value="1"/>
</dbReference>
<dbReference type="Pfam" id="PF03401">
    <property type="entry name" value="TctC"/>
    <property type="match status" value="1"/>
</dbReference>
<reference evidence="3 4" key="1">
    <citation type="submission" date="2024-03" db="EMBL/GenBank/DDBJ databases">
        <title>Novel species of the genus Variovorax.</title>
        <authorList>
            <person name="Liu Q."/>
            <person name="Xin Y.-H."/>
        </authorList>
    </citation>
    <scope>NUCLEOTIDE SEQUENCE [LARGE SCALE GENOMIC DNA]</scope>
    <source>
        <strain evidence="3 4">KACC 18899</strain>
    </source>
</reference>
<keyword evidence="4" id="KW-1185">Reference proteome</keyword>
<evidence type="ECO:0000313" key="3">
    <source>
        <dbReference type="EMBL" id="MEJ8814578.1"/>
    </source>
</evidence>
<protein>
    <submittedName>
        <fullName evidence="3">Tripartite tricarboxylate transporter substrate binding protein</fullName>
    </submittedName>
</protein>
<organism evidence="3 4">
    <name type="scientific">Variovorax ureilyticus</name>
    <dbReference type="NCBI Taxonomy" id="1836198"/>
    <lineage>
        <taxon>Bacteria</taxon>
        <taxon>Pseudomonadati</taxon>
        <taxon>Pseudomonadota</taxon>
        <taxon>Betaproteobacteria</taxon>
        <taxon>Burkholderiales</taxon>
        <taxon>Comamonadaceae</taxon>
        <taxon>Variovorax</taxon>
    </lineage>
</organism>
<feature type="signal peptide" evidence="2">
    <location>
        <begin position="1"/>
        <end position="28"/>
    </location>
</feature>
<comment type="caution">
    <text evidence="3">The sequence shown here is derived from an EMBL/GenBank/DDBJ whole genome shotgun (WGS) entry which is preliminary data.</text>
</comment>
<accession>A0ABU8VLN5</accession>
<name>A0ABU8VLN5_9BURK</name>
<gene>
    <name evidence="3" type="ORF">WKW77_26110</name>
</gene>
<dbReference type="RefSeq" id="WP_340359800.1">
    <property type="nucleotide sequence ID" value="NZ_JBBKZU010000013.1"/>
</dbReference>
<dbReference type="Gene3D" id="3.40.190.10">
    <property type="entry name" value="Periplasmic binding protein-like II"/>
    <property type="match status" value="1"/>
</dbReference>
<evidence type="ECO:0000313" key="4">
    <source>
        <dbReference type="Proteomes" id="UP001365846"/>
    </source>
</evidence>
<dbReference type="Gene3D" id="3.40.190.150">
    <property type="entry name" value="Bordetella uptake gene, domain 1"/>
    <property type="match status" value="1"/>
</dbReference>
<dbReference type="PANTHER" id="PTHR42928:SF5">
    <property type="entry name" value="BLR1237 PROTEIN"/>
    <property type="match status" value="1"/>
</dbReference>
<dbReference type="CDD" id="cd07012">
    <property type="entry name" value="PBP2_Bug_TTT"/>
    <property type="match status" value="1"/>
</dbReference>
<feature type="chain" id="PRO_5047063761" evidence="2">
    <location>
        <begin position="29"/>
        <end position="330"/>
    </location>
</feature>
<dbReference type="PIRSF" id="PIRSF017082">
    <property type="entry name" value="YflP"/>
    <property type="match status" value="1"/>
</dbReference>
<dbReference type="Proteomes" id="UP001365846">
    <property type="component" value="Unassembled WGS sequence"/>
</dbReference>
<dbReference type="InterPro" id="IPR005064">
    <property type="entry name" value="BUG"/>
</dbReference>
<proteinExistence type="inferred from homology"/>
<dbReference type="EMBL" id="JBBKZU010000013">
    <property type="protein sequence ID" value="MEJ8814578.1"/>
    <property type="molecule type" value="Genomic_DNA"/>
</dbReference>
<dbReference type="InterPro" id="IPR042100">
    <property type="entry name" value="Bug_dom1"/>
</dbReference>
<comment type="similarity">
    <text evidence="1">Belongs to the UPF0065 (bug) family.</text>
</comment>